<evidence type="ECO:0000313" key="1">
    <source>
        <dbReference type="EMBL" id="PMP25266.1"/>
    </source>
</evidence>
<dbReference type="EMBL" id="MDBS01000057">
    <property type="protein sequence ID" value="PMP25266.1"/>
    <property type="molecule type" value="Genomic_DNA"/>
</dbReference>
<name>A0A7Z1MFT8_9VIBR</name>
<gene>
    <name evidence="1" type="ORF">BCS90_24675</name>
</gene>
<evidence type="ECO:0008006" key="2">
    <source>
        <dbReference type="Google" id="ProtNLM"/>
    </source>
</evidence>
<reference evidence="1" key="2">
    <citation type="journal article" date="2018" name="Nature">
        <title>A major lineage of non-tailed dsDNA viruses as unrecognized killers of marine bacteria.</title>
        <authorList>
            <person name="Kauffman K.M."/>
            <person name="Hussain F.A."/>
            <person name="Yang J."/>
            <person name="Arevalo P."/>
            <person name="Brown J.M."/>
            <person name="Chang W.K."/>
            <person name="VanInsberghe D."/>
            <person name="Elsherbini J."/>
            <person name="Sharma R.S."/>
            <person name="Cutler M.B."/>
            <person name="Kelly L."/>
            <person name="Polz M.F."/>
        </authorList>
    </citation>
    <scope>NUCLEOTIDE SEQUENCE</scope>
    <source>
        <strain evidence="1">10N.222.46.E12</strain>
    </source>
</reference>
<accession>A0A7Z1MFT8</accession>
<organism evidence="1">
    <name type="scientific">Vibrio cyclitrophicus</name>
    <dbReference type="NCBI Taxonomy" id="47951"/>
    <lineage>
        <taxon>Bacteria</taxon>
        <taxon>Pseudomonadati</taxon>
        <taxon>Pseudomonadota</taxon>
        <taxon>Gammaproteobacteria</taxon>
        <taxon>Vibrionales</taxon>
        <taxon>Vibrionaceae</taxon>
        <taxon>Vibrio</taxon>
    </lineage>
</organism>
<sequence>MRTPFLNSLLEAMPKPLIKKSHPVHHKDKSKGSPLDKYRCEIMALRHQCQCSYGEIALWLQHKKNITISKKSVYKRIQYWNEAPHDVFKSKETAD</sequence>
<proteinExistence type="predicted"/>
<comment type="caution">
    <text evidence="1">The sequence shown here is derived from an EMBL/GenBank/DDBJ whole genome shotgun (WGS) entry which is preliminary data.</text>
</comment>
<reference evidence="1" key="1">
    <citation type="submission" date="2016-07" db="EMBL/GenBank/DDBJ databases">
        <authorList>
            <person name="Kauffman K."/>
            <person name="Arevalo P."/>
            <person name="Polz M.F."/>
        </authorList>
    </citation>
    <scope>NUCLEOTIDE SEQUENCE</scope>
    <source>
        <strain evidence="1">10N.222.46.E12</strain>
    </source>
</reference>
<dbReference type="AlphaFoldDB" id="A0A7Z1MFT8"/>
<protein>
    <recommendedName>
        <fullName evidence="2">Transposase</fullName>
    </recommendedName>
</protein>